<dbReference type="Gene3D" id="3.30.1360.220">
    <property type="entry name" value="Domain of unknown function (DUF3480), N-terminal subdomain"/>
    <property type="match status" value="2"/>
</dbReference>
<feature type="region of interest" description="Disordered" evidence="5">
    <location>
        <begin position="17"/>
        <end position="47"/>
    </location>
</feature>
<dbReference type="PROSITE" id="PS50178">
    <property type="entry name" value="ZF_FYVE"/>
    <property type="match status" value="1"/>
</dbReference>
<feature type="compositionally biased region" description="Low complexity" evidence="5">
    <location>
        <begin position="32"/>
        <end position="45"/>
    </location>
</feature>
<keyword evidence="8" id="KW-1185">Reference proteome</keyword>
<dbReference type="FunFam" id="3.30.40.10:FF:000084">
    <property type="entry name" value="Zinc finger, FYVE domain-containing 9b"/>
    <property type="match status" value="1"/>
</dbReference>
<dbReference type="GO" id="GO:0016197">
    <property type="term" value="P:endosomal transport"/>
    <property type="evidence" value="ECO:0007669"/>
    <property type="project" value="TreeGrafter"/>
</dbReference>
<feature type="region of interest" description="Disordered" evidence="5">
    <location>
        <begin position="515"/>
        <end position="553"/>
    </location>
</feature>
<organism evidence="7 8">
    <name type="scientific">Lucilia cuprina</name>
    <name type="common">Green bottle fly</name>
    <name type="synonym">Australian sheep blowfly</name>
    <dbReference type="NCBI Taxonomy" id="7375"/>
    <lineage>
        <taxon>Eukaryota</taxon>
        <taxon>Metazoa</taxon>
        <taxon>Ecdysozoa</taxon>
        <taxon>Arthropoda</taxon>
        <taxon>Hexapoda</taxon>
        <taxon>Insecta</taxon>
        <taxon>Pterygota</taxon>
        <taxon>Neoptera</taxon>
        <taxon>Endopterygota</taxon>
        <taxon>Diptera</taxon>
        <taxon>Brachycera</taxon>
        <taxon>Muscomorpha</taxon>
        <taxon>Oestroidea</taxon>
        <taxon>Calliphoridae</taxon>
        <taxon>Luciliinae</taxon>
        <taxon>Lucilia</taxon>
    </lineage>
</organism>
<dbReference type="Pfam" id="PF11979">
    <property type="entry name" value="SARA_C"/>
    <property type="match status" value="1"/>
</dbReference>
<dbReference type="InterPro" id="IPR013083">
    <property type="entry name" value="Znf_RING/FYVE/PHD"/>
</dbReference>
<dbReference type="InterPro" id="IPR037145">
    <property type="entry name" value="SARA_Smad-bd_sf"/>
</dbReference>
<evidence type="ECO:0000256" key="2">
    <source>
        <dbReference type="ARBA" id="ARBA00022771"/>
    </source>
</evidence>
<dbReference type="InterPro" id="IPR011011">
    <property type="entry name" value="Znf_FYVE_PHD"/>
</dbReference>
<dbReference type="InterPro" id="IPR000306">
    <property type="entry name" value="Znf_FYVE"/>
</dbReference>
<feature type="compositionally biased region" description="Basic and acidic residues" evidence="5">
    <location>
        <begin position="125"/>
        <end position="136"/>
    </location>
</feature>
<dbReference type="SMART" id="SM01422">
    <property type="entry name" value="SARA"/>
    <property type="match status" value="1"/>
</dbReference>
<dbReference type="InterPro" id="IPR022557">
    <property type="entry name" value="SARA-like_C"/>
</dbReference>
<keyword evidence="3" id="KW-0862">Zinc</keyword>
<keyword evidence="2 4" id="KW-0863">Zinc-finger</keyword>
<evidence type="ECO:0000256" key="4">
    <source>
        <dbReference type="PROSITE-ProRule" id="PRU00091"/>
    </source>
</evidence>
<dbReference type="CDD" id="cd15729">
    <property type="entry name" value="FYVE_endofin"/>
    <property type="match status" value="1"/>
</dbReference>
<dbReference type="PANTHER" id="PTHR46319:SF3">
    <property type="entry name" value="ZINC FINGER FYVE DOMAIN-CONTAINING PROTEIN"/>
    <property type="match status" value="1"/>
</dbReference>
<feature type="compositionally biased region" description="Basic and acidic residues" evidence="5">
    <location>
        <begin position="17"/>
        <end position="31"/>
    </location>
</feature>
<feature type="region of interest" description="Disordered" evidence="5">
    <location>
        <begin position="125"/>
        <end position="197"/>
    </location>
</feature>
<dbReference type="SUPFAM" id="SSF57903">
    <property type="entry name" value="FYVE/PHD zinc finger"/>
    <property type="match status" value="1"/>
</dbReference>
<evidence type="ECO:0000313" key="7">
    <source>
        <dbReference type="EMBL" id="KNC31156.1"/>
    </source>
</evidence>
<comment type="caution">
    <text evidence="7">The sequence shown here is derived from an EMBL/GenBank/DDBJ whole genome shotgun (WGS) entry which is preliminary data.</text>
</comment>
<feature type="region of interest" description="Disordered" evidence="5">
    <location>
        <begin position="567"/>
        <end position="603"/>
    </location>
</feature>
<dbReference type="Pfam" id="PF11409">
    <property type="entry name" value="SARA"/>
    <property type="match status" value="1"/>
</dbReference>
<dbReference type="SMART" id="SM01421">
    <property type="entry name" value="DUF3480"/>
    <property type="match status" value="1"/>
</dbReference>
<dbReference type="GO" id="GO:0008270">
    <property type="term" value="F:zinc ion binding"/>
    <property type="evidence" value="ECO:0007669"/>
    <property type="project" value="UniProtKB-KW"/>
</dbReference>
<gene>
    <name evidence="7" type="ORF">FF38_13972</name>
</gene>
<dbReference type="STRING" id="7375.A0A0L0CFY3"/>
<keyword evidence="1" id="KW-0479">Metal-binding</keyword>
<dbReference type="OrthoDB" id="5872154at2759"/>
<evidence type="ECO:0000256" key="3">
    <source>
        <dbReference type="ARBA" id="ARBA00022833"/>
    </source>
</evidence>
<feature type="compositionally biased region" description="Low complexity" evidence="5">
    <location>
        <begin position="868"/>
        <end position="903"/>
    </location>
</feature>
<feature type="compositionally biased region" description="Polar residues" evidence="5">
    <location>
        <begin position="464"/>
        <end position="484"/>
    </location>
</feature>
<evidence type="ECO:0000313" key="8">
    <source>
        <dbReference type="Proteomes" id="UP000037069"/>
    </source>
</evidence>
<evidence type="ECO:0000256" key="1">
    <source>
        <dbReference type="ARBA" id="ARBA00022723"/>
    </source>
</evidence>
<protein>
    <recommendedName>
        <fullName evidence="6">FYVE-type domain-containing protein</fullName>
    </recommendedName>
</protein>
<dbReference type="InterPro" id="IPR017455">
    <property type="entry name" value="Znf_FYVE-rel"/>
</dbReference>
<dbReference type="Gene3D" id="3.30.40.10">
    <property type="entry name" value="Zinc/RING finger domain, C3HC4 (zinc finger)"/>
    <property type="match status" value="1"/>
</dbReference>
<reference evidence="7 8" key="1">
    <citation type="journal article" date="2015" name="Nat. Commun.">
        <title>Lucilia cuprina genome unlocks parasitic fly biology to underpin future interventions.</title>
        <authorList>
            <person name="Anstead C.A."/>
            <person name="Korhonen P.K."/>
            <person name="Young N.D."/>
            <person name="Hall R.S."/>
            <person name="Jex A.R."/>
            <person name="Murali S.C."/>
            <person name="Hughes D.S."/>
            <person name="Lee S.F."/>
            <person name="Perry T."/>
            <person name="Stroehlein A.J."/>
            <person name="Ansell B.R."/>
            <person name="Breugelmans B."/>
            <person name="Hofmann A."/>
            <person name="Qu J."/>
            <person name="Dugan S."/>
            <person name="Lee S.L."/>
            <person name="Chao H."/>
            <person name="Dinh H."/>
            <person name="Han Y."/>
            <person name="Doddapaneni H.V."/>
            <person name="Worley K.C."/>
            <person name="Muzny D.M."/>
            <person name="Ioannidis P."/>
            <person name="Waterhouse R.M."/>
            <person name="Zdobnov E.M."/>
            <person name="James P.J."/>
            <person name="Bagnall N.H."/>
            <person name="Kotze A.C."/>
            <person name="Gibbs R.A."/>
            <person name="Richards S."/>
            <person name="Batterham P."/>
            <person name="Gasser R.B."/>
        </authorList>
    </citation>
    <scope>NUCLEOTIDE SEQUENCE [LARGE SCALE GENOMIC DNA]</scope>
    <source>
        <strain evidence="7 8">LS</strain>
        <tissue evidence="7">Full body</tissue>
    </source>
</reference>
<feature type="compositionally biased region" description="Low complexity" evidence="5">
    <location>
        <begin position="569"/>
        <end position="588"/>
    </location>
</feature>
<proteinExistence type="predicted"/>
<feature type="region of interest" description="Disordered" evidence="5">
    <location>
        <begin position="457"/>
        <end position="494"/>
    </location>
</feature>
<dbReference type="InterPro" id="IPR024608">
    <property type="entry name" value="SARA-like_SBD"/>
</dbReference>
<evidence type="ECO:0000256" key="5">
    <source>
        <dbReference type="SAM" id="MobiDB-lite"/>
    </source>
</evidence>
<dbReference type="Gene3D" id="3.30.500.40">
    <property type="match status" value="1"/>
</dbReference>
<feature type="compositionally biased region" description="Low complexity" evidence="5">
    <location>
        <begin position="770"/>
        <end position="781"/>
    </location>
</feature>
<dbReference type="Gene3D" id="4.10.720.10">
    <property type="entry name" value="Smad anchor for receptor activation, Smad-binding domain"/>
    <property type="match status" value="1"/>
</dbReference>
<sequence>MDLVDIDQVLDNLELHEEAENEQKKAEEKLSKCTQSSKSSTNTNNGFLQQTQEEKSCFKAVSQVFNSLDDYCKNVDSLDSNLPNATVSEICQRSHDDYDNGQRFQAQHLATSSKQELAEYENEVEESKDIHKFTEQRRHKLKANNDSAERDTTDSNNSFTSESLTTSSNSTFSSGPSFEVESSLEEPIPATNSKENISIDAEIDSSHLSRVENINIIPTKLFQETAKGNQSKEQDDRKEDFLESADIQQKIVAEDSKSHNIEDLAQGLSSISITSVNLQSQSILPLETSISSSSLGKVLDNLTDSEDTSALSQIRDISDKVGTSETKLTSIVSEPPNTSVEVINESIQQQQITHLHQIEKPPPLNGGNQPQPFEYVPEKIEAQMQTQQPITFCSTMDDISDTELDSMLQEMDIDEEAADEQQKSKPEFVPITNSAETENLEIQNDQNKEQHADVKFEQKEEVASVSSSGDHPNGDSFSQASTVEFSEIRPQIENENDVRKQYESENNMVINSAVSSYSNSESSSLEGDIIRPKNLEVEDDGDGDESRPQRPNSLDLPAIQALDLYANAGQTPPGGEQQQQPEQEQGQTDLQTPSPVAERQENPITSDVAEATGYSEDPNANLGKVPPIWVPDNMATGCMQCSAKFTMIKRRHHCRACGKVLCSVCCSQKFKLEFLTEPESRVCVQCYLILTQRQTQSVINSSINDPTTSTLSQDTTAAINDNAAPTDRSPNPNNPMEYCSTIPPYRQVSNEPKAPPSVIVPVGVLKKDNGSYSSNSSNSSGQKARKRKSVMFSDGIAPGSDLASIDQWNEPKQPRRQSDRSNRNSNGNNKPPTPVRSEHITDATTMGLVAQLFRGSIPPSAAAATVNTVQSNSTSNTSKGTVSKQSTSTTNNNSTSTVVSKSQDNSRAKRLPPSGSDDHGCFIPATQGTLPPIVIAKDESGCDYDYKDVVNNYDLVKRLQNETLKFAVQKNFFVFVKIVNLKCCLNRTVINFTTNGMHHVGNDEIVILLEFEPPASKEEVSVGNLIPKDIFVHLNEIYNNAESGNPIQDLSHTSPQQTNFLGSRDYGGFIFIRPTFQCMQDIILPDNPYLIGILIHRYEVPWAKVFPLRLMLRLGAQYRYYPCPHVSMVNRESVYAEIAQTIINFLADFRNYSYTLPFIRGMYIHMEDRQTTVVIPRNRLDDVIKAINNSSDHILAFGGNFSKTADGHLVCMQNVNDDRTEMYAYSTQAINIQGQPRKVTGASFFVLNESLKTTSGLSGKCSIVEDGLMVQILPSKMEEVRNSLKNQTDVTIICGPVEADEQHTEIVCLKWVDNDKEFNIGVKSPIDDRLMDGISSMRVHASFNYSNSNYAIRLTDIYVVKYDNWYNTNSSTISAATTTDITRMTEQIARSTSMALVPFLDLLAASKSTKIGLRATLHQDNVCYEAGTRGEKLPPLYMNAMDNHLIPTLHSISSNIEEAIILELIFYILNV</sequence>
<dbReference type="OMA" id="GVLIHRH"/>
<feature type="region of interest" description="Disordered" evidence="5">
    <location>
        <begin position="720"/>
        <end position="838"/>
    </location>
</feature>
<dbReference type="SMART" id="SM00064">
    <property type="entry name" value="FYVE"/>
    <property type="match status" value="1"/>
</dbReference>
<feature type="compositionally biased region" description="Basic and acidic residues" evidence="5">
    <location>
        <begin position="812"/>
        <end position="822"/>
    </location>
</feature>
<feature type="region of interest" description="Disordered" evidence="5">
    <location>
        <begin position="868"/>
        <end position="921"/>
    </location>
</feature>
<accession>A0A0L0CFY3</accession>
<feature type="domain" description="FYVE-type" evidence="6">
    <location>
        <begin position="632"/>
        <end position="691"/>
    </location>
</feature>
<dbReference type="PANTHER" id="PTHR46319">
    <property type="entry name" value="ZINC FINGER FYVE DOMAIN-CONTAINING PROTEIN"/>
    <property type="match status" value="1"/>
</dbReference>
<feature type="compositionally biased region" description="Low complexity" evidence="5">
    <location>
        <begin position="155"/>
        <end position="178"/>
    </location>
</feature>
<feature type="compositionally biased region" description="Low complexity" evidence="5">
    <location>
        <begin position="515"/>
        <end position="524"/>
    </location>
</feature>
<dbReference type="EMBL" id="JRES01000440">
    <property type="protein sequence ID" value="KNC31156.1"/>
    <property type="molecule type" value="Genomic_DNA"/>
</dbReference>
<name>A0A0L0CFY3_LUCCU</name>
<dbReference type="GO" id="GO:0031901">
    <property type="term" value="C:early endosome membrane"/>
    <property type="evidence" value="ECO:0007669"/>
    <property type="project" value="TreeGrafter"/>
</dbReference>
<dbReference type="Proteomes" id="UP000037069">
    <property type="component" value="Unassembled WGS sequence"/>
</dbReference>
<evidence type="ECO:0000259" key="6">
    <source>
        <dbReference type="PROSITE" id="PS50178"/>
    </source>
</evidence>
<dbReference type="Pfam" id="PF01363">
    <property type="entry name" value="FYVE"/>
    <property type="match status" value="1"/>
</dbReference>